<accession>A0ABU3STL5</accession>
<gene>
    <name evidence="1" type="ORF">RS130_04610</name>
</gene>
<keyword evidence="2" id="KW-1185">Reference proteome</keyword>
<reference evidence="1 2" key="1">
    <citation type="submission" date="2023-10" db="EMBL/GenBank/DDBJ databases">
        <title>Glaciecola aquimarina strain GGW-M5 nov., isolated from a coastal seawater.</title>
        <authorList>
            <person name="Bayburt H."/>
            <person name="Kim J.M."/>
            <person name="Choi B.J."/>
            <person name="Jeon C.O."/>
        </authorList>
    </citation>
    <scope>NUCLEOTIDE SEQUENCE [LARGE SCALE GENOMIC DNA]</scope>
    <source>
        <strain evidence="1 2">KCTC 32108</strain>
    </source>
</reference>
<protein>
    <submittedName>
        <fullName evidence="1">Uncharacterized protein</fullName>
    </submittedName>
</protein>
<evidence type="ECO:0000313" key="2">
    <source>
        <dbReference type="Proteomes" id="UP001247805"/>
    </source>
</evidence>
<proteinExistence type="predicted"/>
<comment type="caution">
    <text evidence="1">The sequence shown here is derived from an EMBL/GenBank/DDBJ whole genome shotgun (WGS) entry which is preliminary data.</text>
</comment>
<dbReference type="EMBL" id="JAWDIO010000002">
    <property type="protein sequence ID" value="MDU0353307.1"/>
    <property type="molecule type" value="Genomic_DNA"/>
</dbReference>
<organism evidence="1 2">
    <name type="scientific">Paraglaciecola aquimarina</name>
    <dbReference type="NCBI Taxonomy" id="1235557"/>
    <lineage>
        <taxon>Bacteria</taxon>
        <taxon>Pseudomonadati</taxon>
        <taxon>Pseudomonadota</taxon>
        <taxon>Gammaproteobacteria</taxon>
        <taxon>Alteromonadales</taxon>
        <taxon>Alteromonadaceae</taxon>
        <taxon>Paraglaciecola</taxon>
    </lineage>
</organism>
<name>A0ABU3STL5_9ALTE</name>
<evidence type="ECO:0000313" key="1">
    <source>
        <dbReference type="EMBL" id="MDU0353307.1"/>
    </source>
</evidence>
<dbReference type="Proteomes" id="UP001247805">
    <property type="component" value="Unassembled WGS sequence"/>
</dbReference>
<dbReference type="RefSeq" id="WP_316024989.1">
    <property type="nucleotide sequence ID" value="NZ_JAWDIO010000002.1"/>
</dbReference>
<sequence>MNKSITKTTQIDGWLFEVKMVKAIKVKNHGEPYSAVASMTANGDQMYIDSHLSSNNEELQKDDFMAIYKFCQSMGMKNISYDRIKNGLKTTKNIDIVENQQPKLRVI</sequence>